<dbReference type="PANTHER" id="PTHR11614">
    <property type="entry name" value="PHOSPHOLIPASE-RELATED"/>
    <property type="match status" value="1"/>
</dbReference>
<evidence type="ECO:0000313" key="3">
    <source>
        <dbReference type="Proteomes" id="UP000184128"/>
    </source>
</evidence>
<dbReference type="SUPFAM" id="SSF53474">
    <property type="entry name" value="alpha/beta-Hydrolases"/>
    <property type="match status" value="1"/>
</dbReference>
<feature type="domain" description="Serine aminopeptidase S33" evidence="1">
    <location>
        <begin position="27"/>
        <end position="291"/>
    </location>
</feature>
<dbReference type="GO" id="GO:0016787">
    <property type="term" value="F:hydrolase activity"/>
    <property type="evidence" value="ECO:0007669"/>
    <property type="project" value="UniProtKB-KW"/>
</dbReference>
<dbReference type="AlphaFoldDB" id="A0A1M4U321"/>
<dbReference type="EMBL" id="FQUF01000007">
    <property type="protein sequence ID" value="SHE51128.1"/>
    <property type="molecule type" value="Genomic_DNA"/>
</dbReference>
<dbReference type="Gene3D" id="3.40.50.1820">
    <property type="entry name" value="alpha/beta hydrolase"/>
    <property type="match status" value="1"/>
</dbReference>
<keyword evidence="3" id="KW-1185">Reference proteome</keyword>
<evidence type="ECO:0000259" key="1">
    <source>
        <dbReference type="Pfam" id="PF12146"/>
    </source>
</evidence>
<gene>
    <name evidence="2" type="ORF">SAMN02745249_00570</name>
</gene>
<accession>A0A1M4U321</accession>
<evidence type="ECO:0000313" key="2">
    <source>
        <dbReference type="EMBL" id="SHE51128.1"/>
    </source>
</evidence>
<sequence>MVLSKYKWVNGINDKQIFLRFWDDVDHPIGVVQIIHGMAEHSKRYEDFAHFLNRQGFIVYADDHRGHGNSLEDDEAFGYIGEDGFNNIVEDEKIISDFIKKKHKELPLYIFSHSFGSFIGQEYIIRYSNTIDGIILSGSAKQDGLDVKAGRILVSIQNKVFNDQSKAKLIDKLSFGSFNKAVEQQQTKFDWLSRDQQEVKKYIADDFCGFVSPINFYYYLFKGFKTLYQPHRLTGISKDLPILVISGDKDPVGKYGKSVKNLYQQYQDLGIKNTSLKLFPNGRHELVNETNKEEIFHYIFHWLSTEATN</sequence>
<organism evidence="2 3">
    <name type="scientific">Atopostipes suicloacalis DSM 15692</name>
    <dbReference type="NCBI Taxonomy" id="1121025"/>
    <lineage>
        <taxon>Bacteria</taxon>
        <taxon>Bacillati</taxon>
        <taxon>Bacillota</taxon>
        <taxon>Bacilli</taxon>
        <taxon>Lactobacillales</taxon>
        <taxon>Carnobacteriaceae</taxon>
        <taxon>Atopostipes</taxon>
    </lineage>
</organism>
<proteinExistence type="predicted"/>
<keyword evidence="2" id="KW-0378">Hydrolase</keyword>
<dbReference type="RefSeq" id="WP_073296078.1">
    <property type="nucleotide sequence ID" value="NZ_FQUF01000007.1"/>
</dbReference>
<dbReference type="InterPro" id="IPR029058">
    <property type="entry name" value="AB_hydrolase_fold"/>
</dbReference>
<dbReference type="InterPro" id="IPR051044">
    <property type="entry name" value="MAG_DAG_Lipase"/>
</dbReference>
<name>A0A1M4U321_9LACT</name>
<reference evidence="2 3" key="1">
    <citation type="submission" date="2016-11" db="EMBL/GenBank/DDBJ databases">
        <authorList>
            <person name="Jaros S."/>
            <person name="Januszkiewicz K."/>
            <person name="Wedrychowicz H."/>
        </authorList>
    </citation>
    <scope>NUCLEOTIDE SEQUENCE [LARGE SCALE GENOMIC DNA]</scope>
    <source>
        <strain evidence="2 3">DSM 15692</strain>
    </source>
</reference>
<dbReference type="OrthoDB" id="9806902at2"/>
<dbReference type="Pfam" id="PF12146">
    <property type="entry name" value="Hydrolase_4"/>
    <property type="match status" value="1"/>
</dbReference>
<protein>
    <submittedName>
        <fullName evidence="2">Lysophospholipase, alpha-beta hydrolase superfamily</fullName>
    </submittedName>
</protein>
<dbReference type="STRING" id="1121025.SAMN02745249_00570"/>
<dbReference type="InterPro" id="IPR022742">
    <property type="entry name" value="Hydrolase_4"/>
</dbReference>
<dbReference type="Proteomes" id="UP000184128">
    <property type="component" value="Unassembled WGS sequence"/>
</dbReference>